<keyword evidence="7 9" id="KW-0472">Membrane</keyword>
<evidence type="ECO:0000256" key="1">
    <source>
        <dbReference type="ARBA" id="ARBA00004167"/>
    </source>
</evidence>
<evidence type="ECO:0000256" key="2">
    <source>
        <dbReference type="ARBA" id="ARBA00006758"/>
    </source>
</evidence>
<feature type="region of interest" description="Disordered" evidence="8">
    <location>
        <begin position="55"/>
        <end position="79"/>
    </location>
</feature>
<keyword evidence="4 9" id="KW-0812">Transmembrane</keyword>
<evidence type="ECO:0000256" key="6">
    <source>
        <dbReference type="ARBA" id="ARBA00023054"/>
    </source>
</evidence>
<feature type="transmembrane region" description="Helical" evidence="9">
    <location>
        <begin position="27"/>
        <end position="50"/>
    </location>
</feature>
<evidence type="ECO:0000256" key="7">
    <source>
        <dbReference type="ARBA" id="ARBA00023136"/>
    </source>
</evidence>
<organism evidence="10">
    <name type="scientific">Arion vulgaris</name>
    <dbReference type="NCBI Taxonomy" id="1028688"/>
    <lineage>
        <taxon>Eukaryota</taxon>
        <taxon>Metazoa</taxon>
        <taxon>Spiralia</taxon>
        <taxon>Lophotrochozoa</taxon>
        <taxon>Mollusca</taxon>
        <taxon>Gastropoda</taxon>
        <taxon>Heterobranchia</taxon>
        <taxon>Euthyneura</taxon>
        <taxon>Panpulmonata</taxon>
        <taxon>Eupulmonata</taxon>
        <taxon>Stylommatophora</taxon>
        <taxon>Helicina</taxon>
        <taxon>Arionoidea</taxon>
        <taxon>Arionidae</taxon>
        <taxon>Arion</taxon>
    </lineage>
</organism>
<evidence type="ECO:0000256" key="8">
    <source>
        <dbReference type="SAM" id="MobiDB-lite"/>
    </source>
</evidence>
<evidence type="ECO:0000313" key="10">
    <source>
        <dbReference type="EMBL" id="CEK88250.1"/>
    </source>
</evidence>
<keyword evidence="6" id="KW-0175">Coiled coil</keyword>
<dbReference type="Pfam" id="PF15086">
    <property type="entry name" value="UPF0542"/>
    <property type="match status" value="1"/>
</dbReference>
<dbReference type="InterPro" id="IPR027877">
    <property type="entry name" value="Smim15"/>
</dbReference>
<comment type="similarity">
    <text evidence="2">Belongs to the SMIM15 family.</text>
</comment>
<protein>
    <recommendedName>
        <fullName evidence="3">Small integral membrane protein 15</fullName>
    </recommendedName>
</protein>
<evidence type="ECO:0000256" key="3">
    <source>
        <dbReference type="ARBA" id="ARBA00017904"/>
    </source>
</evidence>
<dbReference type="PANTHER" id="PTHR28644">
    <property type="entry name" value="SMALL INTEGRAL MEMBRANE PROTEIN 15"/>
    <property type="match status" value="1"/>
</dbReference>
<sequence>MVVVFGYDINELLKETLKFAATNPWQFIYYVLLVLSPLFLISAILAWKLAKEIQHKEKDKKRKAKREANIARTRRHKAE</sequence>
<proteinExistence type="inferred from homology"/>
<dbReference type="EMBL" id="HACG01041385">
    <property type="protein sequence ID" value="CEK88250.1"/>
    <property type="molecule type" value="Transcribed_RNA"/>
</dbReference>
<comment type="subcellular location">
    <subcellularLocation>
        <location evidence="1">Membrane</location>
        <topology evidence="1">Single-pass membrane protein</topology>
    </subcellularLocation>
</comment>
<evidence type="ECO:0000256" key="4">
    <source>
        <dbReference type="ARBA" id="ARBA00022692"/>
    </source>
</evidence>
<accession>A0A0B7B801</accession>
<dbReference type="GO" id="GO:0016020">
    <property type="term" value="C:membrane"/>
    <property type="evidence" value="ECO:0007669"/>
    <property type="project" value="UniProtKB-SubCell"/>
</dbReference>
<dbReference type="PANTHER" id="PTHR28644:SF1">
    <property type="entry name" value="SMALL INTEGRAL MEMBRANE PROTEIN 15"/>
    <property type="match status" value="1"/>
</dbReference>
<evidence type="ECO:0000256" key="9">
    <source>
        <dbReference type="SAM" id="Phobius"/>
    </source>
</evidence>
<gene>
    <name evidence="10" type="primary">ORF164128</name>
</gene>
<name>A0A0B7B801_9EUPU</name>
<reference evidence="10" key="1">
    <citation type="submission" date="2014-12" db="EMBL/GenBank/DDBJ databases">
        <title>Insight into the proteome of Arion vulgaris.</title>
        <authorList>
            <person name="Aradska J."/>
            <person name="Bulat T."/>
            <person name="Smidak R."/>
            <person name="Sarate P."/>
            <person name="Gangsoo J."/>
            <person name="Sialana F."/>
            <person name="Bilban M."/>
            <person name="Lubec G."/>
        </authorList>
    </citation>
    <scope>NUCLEOTIDE SEQUENCE</scope>
    <source>
        <tissue evidence="10">Skin</tissue>
    </source>
</reference>
<dbReference type="AlphaFoldDB" id="A0A0B7B801"/>
<evidence type="ECO:0000256" key="5">
    <source>
        <dbReference type="ARBA" id="ARBA00022989"/>
    </source>
</evidence>
<keyword evidence="5 9" id="KW-1133">Transmembrane helix</keyword>